<sequence length="172" mass="18791">MTLPLAITAPLSFVPIVAIESVVQRVFARVIASHPGLFDRLADHAAKRYAFQPSDLPIGFLVEPAVPRISVHRKERTPVSDACMEGELVLLLALLEGRIDGDAVFFSRDLAVSGDMEAMLALRNALDDCEIDLPSDLADMAGPLAPLVRRAGEQIRERALGRVLKEEAPQWN</sequence>
<evidence type="ECO:0000259" key="1">
    <source>
        <dbReference type="Pfam" id="PF02036"/>
    </source>
</evidence>
<dbReference type="InterPro" id="IPR003033">
    <property type="entry name" value="SCP2_sterol-bd_dom"/>
</dbReference>
<evidence type="ECO:0000313" key="3">
    <source>
        <dbReference type="Proteomes" id="UP001055460"/>
    </source>
</evidence>
<dbReference type="AlphaFoldDB" id="A0A9Q8YA63"/>
<evidence type="ECO:0000313" key="2">
    <source>
        <dbReference type="EMBL" id="USJ25455.1"/>
    </source>
</evidence>
<dbReference type="SUPFAM" id="SSF55718">
    <property type="entry name" value="SCP-like"/>
    <property type="match status" value="1"/>
</dbReference>
<dbReference type="Pfam" id="PF02036">
    <property type="entry name" value="SCP2"/>
    <property type="match status" value="1"/>
</dbReference>
<dbReference type="InterPro" id="IPR036527">
    <property type="entry name" value="SCP2_sterol-bd_dom_sf"/>
</dbReference>
<dbReference type="RefSeq" id="WP_252160583.1">
    <property type="nucleotide sequence ID" value="NZ_CP098808.1"/>
</dbReference>
<dbReference type="EMBL" id="CP098808">
    <property type="protein sequence ID" value="USJ25455.1"/>
    <property type="molecule type" value="Genomic_DNA"/>
</dbReference>
<name>A0A9Q8YA63_ENSAD</name>
<gene>
    <name evidence="2" type="ORF">NE863_23420</name>
</gene>
<keyword evidence="2" id="KW-0614">Plasmid</keyword>
<reference evidence="2" key="1">
    <citation type="submission" date="2022-06" db="EMBL/GenBank/DDBJ databases">
        <title>Physiological and biochemical characterization and genomic elucidation of a strain of the genus Ensifer adhaerens M8 that combines arsenic oxidation and chromium reduction.</title>
        <authorList>
            <person name="Li X."/>
            <person name="Yu c."/>
        </authorList>
    </citation>
    <scope>NUCLEOTIDE SEQUENCE</scope>
    <source>
        <strain evidence="2">M8</strain>
        <plasmid evidence="2">pA</plasmid>
    </source>
</reference>
<organism evidence="2 3">
    <name type="scientific">Ensifer adhaerens</name>
    <name type="common">Sinorhizobium morelense</name>
    <dbReference type="NCBI Taxonomy" id="106592"/>
    <lineage>
        <taxon>Bacteria</taxon>
        <taxon>Pseudomonadati</taxon>
        <taxon>Pseudomonadota</taxon>
        <taxon>Alphaproteobacteria</taxon>
        <taxon>Hyphomicrobiales</taxon>
        <taxon>Rhizobiaceae</taxon>
        <taxon>Sinorhizobium/Ensifer group</taxon>
        <taxon>Ensifer</taxon>
    </lineage>
</organism>
<geneLocation type="plasmid" evidence="2 3">
    <name>pA</name>
</geneLocation>
<accession>A0A9Q8YA63</accession>
<protein>
    <submittedName>
        <fullName evidence="2">SCP2 sterol-binding domain-containing protein</fullName>
    </submittedName>
</protein>
<dbReference type="Proteomes" id="UP001055460">
    <property type="component" value="Plasmid pA"/>
</dbReference>
<feature type="domain" description="SCP2" evidence="1">
    <location>
        <begin position="36"/>
        <end position="127"/>
    </location>
</feature>
<proteinExistence type="predicted"/>